<dbReference type="EMBL" id="MT143983">
    <property type="protein sequence ID" value="QJA44944.1"/>
    <property type="molecule type" value="Genomic_DNA"/>
</dbReference>
<gene>
    <name evidence="2" type="ORF">MM415B00347_0057</name>
    <name evidence="1" type="ORF">TM448A00170_0035</name>
</gene>
<dbReference type="EMBL" id="MT141555">
    <property type="protein sequence ID" value="QJA66489.1"/>
    <property type="molecule type" value="Genomic_DNA"/>
</dbReference>
<sequence length="68" mass="7879">MVNFEEFKYNCPWCWGGGPFVRWCTVLISFSYNNKKPCEEKNCAPFYWANLVVALDESKNTKTSGDDV</sequence>
<dbReference type="AlphaFoldDB" id="A0A6H1ZBL2"/>
<evidence type="ECO:0000313" key="1">
    <source>
        <dbReference type="EMBL" id="QJA44944.1"/>
    </source>
</evidence>
<protein>
    <submittedName>
        <fullName evidence="1">Uncharacterized protein</fullName>
    </submittedName>
</protein>
<name>A0A6H1ZBL2_9ZZZZ</name>
<accession>A0A6H1ZBL2</accession>
<proteinExistence type="predicted"/>
<evidence type="ECO:0000313" key="2">
    <source>
        <dbReference type="EMBL" id="QJA66489.1"/>
    </source>
</evidence>
<organism evidence="1">
    <name type="scientific">viral metagenome</name>
    <dbReference type="NCBI Taxonomy" id="1070528"/>
    <lineage>
        <taxon>unclassified sequences</taxon>
        <taxon>metagenomes</taxon>
        <taxon>organismal metagenomes</taxon>
    </lineage>
</organism>
<reference evidence="1" key="1">
    <citation type="submission" date="2020-03" db="EMBL/GenBank/DDBJ databases">
        <title>The deep terrestrial virosphere.</title>
        <authorList>
            <person name="Holmfeldt K."/>
            <person name="Nilsson E."/>
            <person name="Simone D."/>
            <person name="Lopez-Fernandez M."/>
            <person name="Wu X."/>
            <person name="de Brujin I."/>
            <person name="Lundin D."/>
            <person name="Andersson A."/>
            <person name="Bertilsson S."/>
            <person name="Dopson M."/>
        </authorList>
    </citation>
    <scope>NUCLEOTIDE SEQUENCE</scope>
    <source>
        <strain evidence="2">MM415B00347</strain>
        <strain evidence="1">TM448A00170</strain>
    </source>
</reference>